<dbReference type="AlphaFoldDB" id="A0A0K1JIW1"/>
<keyword evidence="2" id="KW-1185">Reference proteome</keyword>
<evidence type="ECO:0000313" key="2">
    <source>
        <dbReference type="Proteomes" id="UP000066480"/>
    </source>
</evidence>
<gene>
    <name evidence="1" type="ORF">VV02_12700</name>
</gene>
<dbReference type="EMBL" id="CP011112">
    <property type="protein sequence ID" value="AKU16520.1"/>
    <property type="molecule type" value="Genomic_DNA"/>
</dbReference>
<protein>
    <submittedName>
        <fullName evidence="1">Uncharacterized protein</fullName>
    </submittedName>
</protein>
<organism evidence="1 2">
    <name type="scientific">Luteipulveratus mongoliensis</name>
    <dbReference type="NCBI Taxonomy" id="571913"/>
    <lineage>
        <taxon>Bacteria</taxon>
        <taxon>Bacillati</taxon>
        <taxon>Actinomycetota</taxon>
        <taxon>Actinomycetes</taxon>
        <taxon>Micrococcales</taxon>
        <taxon>Dermacoccaceae</taxon>
        <taxon>Luteipulveratus</taxon>
    </lineage>
</organism>
<dbReference type="OrthoDB" id="3431291at2"/>
<sequence length="67" mass="7267">MSTPSPESTDVARLRRWTDFGGQWRVIEQGSGTATVSLCRCDGPEVERFVTEDAAALAYLSAEADDS</sequence>
<dbReference type="Proteomes" id="UP000066480">
    <property type="component" value="Chromosome"/>
</dbReference>
<dbReference type="STRING" id="571913.VV02_12700"/>
<name>A0A0K1JIW1_9MICO</name>
<evidence type="ECO:0000313" key="1">
    <source>
        <dbReference type="EMBL" id="AKU16520.1"/>
    </source>
</evidence>
<dbReference type="RefSeq" id="WP_052591886.1">
    <property type="nucleotide sequence ID" value="NZ_CP011112.1"/>
</dbReference>
<reference evidence="1 2" key="1">
    <citation type="submission" date="2015-03" db="EMBL/GenBank/DDBJ databases">
        <title>Luteipulveratus halotolerans sp. nov., a novel actinobacterium (Dermacoccaceae) from Sarawak, Malaysia.</title>
        <authorList>
            <person name="Juboi H."/>
            <person name="Basik A."/>
            <person name="Shamsul S.S."/>
            <person name="Arnold P."/>
            <person name="Schmitt E.K."/>
            <person name="Sanglier J.-J."/>
            <person name="Yeo T."/>
        </authorList>
    </citation>
    <scope>NUCLEOTIDE SEQUENCE [LARGE SCALE GENOMIC DNA]</scope>
    <source>
        <strain evidence="1 2">MN07-A0370</strain>
    </source>
</reference>
<proteinExistence type="predicted"/>
<dbReference type="KEGG" id="lmoi:VV02_12700"/>
<accession>A0A0K1JIW1</accession>